<evidence type="ECO:0000313" key="14">
    <source>
        <dbReference type="RefSeq" id="XP_026490669.2"/>
    </source>
</evidence>
<dbReference type="GO" id="GO:0005634">
    <property type="term" value="C:nucleus"/>
    <property type="evidence" value="ECO:0007669"/>
    <property type="project" value="UniProtKB-SubCell"/>
</dbReference>
<dbReference type="InterPro" id="IPR013087">
    <property type="entry name" value="Znf_C2H2_type"/>
</dbReference>
<evidence type="ECO:0000259" key="11">
    <source>
        <dbReference type="PROSITE" id="PS50157"/>
    </source>
</evidence>
<feature type="compositionally biased region" description="Basic and acidic residues" evidence="10">
    <location>
        <begin position="836"/>
        <end position="853"/>
    </location>
</feature>
<dbReference type="OrthoDB" id="7765040at2759"/>
<evidence type="ECO:0000256" key="1">
    <source>
        <dbReference type="ARBA" id="ARBA00004123"/>
    </source>
</evidence>
<evidence type="ECO:0000256" key="9">
    <source>
        <dbReference type="PROSITE-ProRule" id="PRU01263"/>
    </source>
</evidence>
<dbReference type="SMART" id="SM00355">
    <property type="entry name" value="ZnF_C2H2"/>
    <property type="match status" value="3"/>
</dbReference>
<dbReference type="OMA" id="GYMVNIN"/>
<dbReference type="GO" id="GO:0010468">
    <property type="term" value="P:regulation of gene expression"/>
    <property type="evidence" value="ECO:0007669"/>
    <property type="project" value="TreeGrafter"/>
</dbReference>
<dbReference type="AlphaFoldDB" id="A0A8B8I0Q8"/>
<dbReference type="Pfam" id="PF07776">
    <property type="entry name" value="zf-AD"/>
    <property type="match status" value="1"/>
</dbReference>
<comment type="subcellular location">
    <subcellularLocation>
        <location evidence="1">Nucleus</location>
    </subcellularLocation>
</comment>
<keyword evidence="5 9" id="KW-0862">Zinc</keyword>
<evidence type="ECO:0000256" key="8">
    <source>
        <dbReference type="PROSITE-ProRule" id="PRU00042"/>
    </source>
</evidence>
<dbReference type="RefSeq" id="XP_026490669.2">
    <property type="nucleotide sequence ID" value="XM_026634884.2"/>
</dbReference>
<feature type="compositionally biased region" description="Polar residues" evidence="10">
    <location>
        <begin position="671"/>
        <end position="682"/>
    </location>
</feature>
<keyword evidence="4 8" id="KW-0863">Zinc-finger</keyword>
<feature type="region of interest" description="Disordered" evidence="10">
    <location>
        <begin position="829"/>
        <end position="853"/>
    </location>
</feature>
<feature type="binding site" evidence="9">
    <location>
        <position position="74"/>
    </location>
    <ligand>
        <name>Zn(2+)</name>
        <dbReference type="ChEBI" id="CHEBI:29105"/>
    </ligand>
</feature>
<dbReference type="SUPFAM" id="SSF57667">
    <property type="entry name" value="beta-beta-alpha zinc fingers"/>
    <property type="match status" value="1"/>
</dbReference>
<evidence type="ECO:0000256" key="4">
    <source>
        <dbReference type="ARBA" id="ARBA00022771"/>
    </source>
</evidence>
<feature type="compositionally biased region" description="Basic and acidic residues" evidence="10">
    <location>
        <begin position="163"/>
        <end position="176"/>
    </location>
</feature>
<accession>A0A8B8I0Q8</accession>
<dbReference type="InterPro" id="IPR036236">
    <property type="entry name" value="Znf_C2H2_sf"/>
</dbReference>
<evidence type="ECO:0000259" key="12">
    <source>
        <dbReference type="PROSITE" id="PS51915"/>
    </source>
</evidence>
<dbReference type="GO" id="GO:0008270">
    <property type="term" value="F:zinc ion binding"/>
    <property type="evidence" value="ECO:0007669"/>
    <property type="project" value="UniProtKB-UniRule"/>
</dbReference>
<keyword evidence="13" id="KW-1185">Reference proteome</keyword>
<dbReference type="PROSITE" id="PS50157">
    <property type="entry name" value="ZINC_FINGER_C2H2_2"/>
    <property type="match status" value="1"/>
</dbReference>
<dbReference type="Proteomes" id="UP001652626">
    <property type="component" value="Chromosome 31"/>
</dbReference>
<evidence type="ECO:0000256" key="5">
    <source>
        <dbReference type="ARBA" id="ARBA00022833"/>
    </source>
</evidence>
<protein>
    <submittedName>
        <fullName evidence="14">Uncharacterized protein LOC113396826 isoform X1</fullName>
    </submittedName>
</protein>
<dbReference type="GO" id="GO:0003677">
    <property type="term" value="F:DNA binding"/>
    <property type="evidence" value="ECO:0007669"/>
    <property type="project" value="UniProtKB-KW"/>
</dbReference>
<feature type="domain" description="ZAD" evidence="12">
    <location>
        <begin position="19"/>
        <end position="98"/>
    </location>
</feature>
<feature type="region of interest" description="Disordered" evidence="10">
    <location>
        <begin position="131"/>
        <end position="280"/>
    </location>
</feature>
<dbReference type="GeneID" id="113396826"/>
<dbReference type="SMART" id="SM00868">
    <property type="entry name" value="zf-AD"/>
    <property type="match status" value="1"/>
</dbReference>
<dbReference type="PANTHER" id="PTHR16515">
    <property type="entry name" value="PR DOMAIN ZINC FINGER PROTEIN"/>
    <property type="match status" value="1"/>
</dbReference>
<dbReference type="Gene3D" id="3.30.160.60">
    <property type="entry name" value="Classic Zinc Finger"/>
    <property type="match status" value="1"/>
</dbReference>
<reference evidence="14" key="1">
    <citation type="submission" date="2025-08" db="UniProtKB">
        <authorList>
            <consortium name="RefSeq"/>
        </authorList>
    </citation>
    <scope>IDENTIFICATION</scope>
    <source>
        <tissue evidence="14">Whole body</tissue>
    </source>
</reference>
<feature type="compositionally biased region" description="Basic and acidic residues" evidence="10">
    <location>
        <begin position="599"/>
        <end position="620"/>
    </location>
</feature>
<evidence type="ECO:0000256" key="2">
    <source>
        <dbReference type="ARBA" id="ARBA00022723"/>
    </source>
</evidence>
<dbReference type="PANTHER" id="PTHR16515:SF49">
    <property type="entry name" value="GASTRULA ZINC FINGER PROTEIN XLCGF49.1-LIKE-RELATED"/>
    <property type="match status" value="1"/>
</dbReference>
<keyword evidence="6" id="KW-0238">DNA-binding</keyword>
<keyword evidence="2 9" id="KW-0479">Metal-binding</keyword>
<organism evidence="13 14">
    <name type="scientific">Vanessa tameamea</name>
    <name type="common">Kamehameha butterfly</name>
    <dbReference type="NCBI Taxonomy" id="334116"/>
    <lineage>
        <taxon>Eukaryota</taxon>
        <taxon>Metazoa</taxon>
        <taxon>Ecdysozoa</taxon>
        <taxon>Arthropoda</taxon>
        <taxon>Hexapoda</taxon>
        <taxon>Insecta</taxon>
        <taxon>Pterygota</taxon>
        <taxon>Neoptera</taxon>
        <taxon>Endopterygota</taxon>
        <taxon>Lepidoptera</taxon>
        <taxon>Glossata</taxon>
        <taxon>Ditrysia</taxon>
        <taxon>Papilionoidea</taxon>
        <taxon>Nymphalidae</taxon>
        <taxon>Nymphalinae</taxon>
        <taxon>Vanessa</taxon>
    </lineage>
</organism>
<gene>
    <name evidence="14" type="primary">LOC113396826</name>
</gene>
<dbReference type="PROSITE" id="PS00028">
    <property type="entry name" value="ZINC_FINGER_C2H2_1"/>
    <property type="match status" value="1"/>
</dbReference>
<dbReference type="InterPro" id="IPR050331">
    <property type="entry name" value="Zinc_finger"/>
</dbReference>
<feature type="compositionally biased region" description="Basic and acidic residues" evidence="10">
    <location>
        <begin position="239"/>
        <end position="258"/>
    </location>
</feature>
<feature type="domain" description="C2H2-type" evidence="11">
    <location>
        <begin position="281"/>
        <end position="308"/>
    </location>
</feature>
<dbReference type="InterPro" id="IPR012934">
    <property type="entry name" value="Znf_AD"/>
</dbReference>
<evidence type="ECO:0000256" key="7">
    <source>
        <dbReference type="ARBA" id="ARBA00023242"/>
    </source>
</evidence>
<keyword evidence="3" id="KW-0677">Repeat</keyword>
<keyword evidence="7" id="KW-0539">Nucleus</keyword>
<feature type="region of interest" description="Disordered" evidence="10">
    <location>
        <begin position="589"/>
        <end position="620"/>
    </location>
</feature>
<sequence length="880" mass="100286">MDGFINSKIEKQTIYEIYRACRLCGAGAGYKMPIIQNVVNLDGAEVELKQKIRECVQIEVHQDDKMPPLICELCVDKVNDFYEFLEMCRHTNKRTRLRLGLPPQAMPRGAVRPDAGDCILGVTEPVFINEDSNEHTLRSRNKLSQSTKNKTRDSKVMMSNNMSRRDAHDKRNEARALRSKQPSPPRLRGTKRYNDEDEKLSKLQKSKKSDSMPKSILKNQRDHKSDDSSYLSPRLKRPRDRDVTSKKEMQNKKVKIQERPLPQRATRTSPNIKSKSPPVSHKCNICKAQFDNYRSLNNHMRSHSHKQADRKQNKKENKEVKCTDCRKSFTSKMLLNIHRCPKQGGVCNKCDKHFYSHKSLIQHKRTCVQRRKEVYIQPKIRRLLKPLQVRVARCDPILANVSGEHYDVSGVQHDFGLDKNVLYPYISTGSTRIKFEPGYMVDINDDIKKALDGDKYVHWDSDGTESDGDLADIPRRKIESLLTLSIKTIFSRKFLGKVPKKRRKFKAEKAFDSILNVSDFDTELKRGIDNIIDSLDDERIDDSIDTSKASRSCDNDSLFGDENAPNVTNDDFDSLFCNKDISKIDAVKSDDNPCNNTSRECEDVPISKDSEAKDLDVESGRSLEDNVINKEIEVAGDLNSKENEIESSIQHEEGPTDTHKDKDDSFEGSGENLQSQELNSNVLIEKEYTETKDLEIETKSNEINSEDNSQTVDSNIKFVNDSTLSEPTELNAIENAETSKTNVYSEHVLNKIDSTDNVTENKPIDYKSFNAATEYTENVNNLKEKSHIKNVTHVNGENNPEDKITMDDLEDLSDSEMDDNKLMAALDAQIGENETEDTKYEAGREKESDSGIDRIVDVIPSSVKSADLESISDDDFNLNE</sequence>
<evidence type="ECO:0000256" key="6">
    <source>
        <dbReference type="ARBA" id="ARBA00023125"/>
    </source>
</evidence>
<dbReference type="Pfam" id="PF00096">
    <property type="entry name" value="zf-C2H2"/>
    <property type="match status" value="1"/>
</dbReference>
<feature type="binding site" evidence="9">
    <location>
        <position position="71"/>
    </location>
    <ligand>
        <name>Zn(2+)</name>
        <dbReference type="ChEBI" id="CHEBI:29105"/>
    </ligand>
</feature>
<feature type="binding site" evidence="9">
    <location>
        <position position="21"/>
    </location>
    <ligand>
        <name>Zn(2+)</name>
        <dbReference type="ChEBI" id="CHEBI:29105"/>
    </ligand>
</feature>
<name>A0A8B8I0Q8_VANTA</name>
<feature type="binding site" evidence="9">
    <location>
        <position position="24"/>
    </location>
    <ligand>
        <name>Zn(2+)</name>
        <dbReference type="ChEBI" id="CHEBI:29105"/>
    </ligand>
</feature>
<proteinExistence type="predicted"/>
<dbReference type="SUPFAM" id="SSF57716">
    <property type="entry name" value="Glucocorticoid receptor-like (DNA-binding domain)"/>
    <property type="match status" value="1"/>
</dbReference>
<evidence type="ECO:0000313" key="13">
    <source>
        <dbReference type="Proteomes" id="UP001652626"/>
    </source>
</evidence>
<feature type="compositionally biased region" description="Basic and acidic residues" evidence="10">
    <location>
        <begin position="638"/>
        <end position="665"/>
    </location>
</feature>
<evidence type="ECO:0000256" key="10">
    <source>
        <dbReference type="SAM" id="MobiDB-lite"/>
    </source>
</evidence>
<feature type="region of interest" description="Disordered" evidence="10">
    <location>
        <begin position="638"/>
        <end position="683"/>
    </location>
</feature>
<dbReference type="PROSITE" id="PS51915">
    <property type="entry name" value="ZAD"/>
    <property type="match status" value="1"/>
</dbReference>
<dbReference type="Gene3D" id="3.40.1800.20">
    <property type="match status" value="1"/>
</dbReference>
<feature type="compositionally biased region" description="Polar residues" evidence="10">
    <location>
        <begin position="265"/>
        <end position="274"/>
    </location>
</feature>
<evidence type="ECO:0000256" key="3">
    <source>
        <dbReference type="ARBA" id="ARBA00022737"/>
    </source>
</evidence>